<feature type="region of interest" description="Disordered" evidence="1">
    <location>
        <begin position="39"/>
        <end position="66"/>
    </location>
</feature>
<name>A0A1D3DSB6_9ACTN</name>
<dbReference type="STRING" id="1306406.J116_012750"/>
<comment type="caution">
    <text evidence="2">The sequence shown here is derived from an EMBL/GenBank/DDBJ whole genome shotgun (WGS) entry which is preliminary data.</text>
</comment>
<evidence type="ECO:0000313" key="3">
    <source>
        <dbReference type="Proteomes" id="UP000095329"/>
    </source>
</evidence>
<sequence length="239" mass="26629">MARPRRRWGRTALLIAAAAVIGVSAGTAVGYKIQADRPPTPLPPLNQPGLAYPAKPLPKGEEPAPLTAAEDRRVKTDGDLRKLIVPKPKGAVDQDAWWLRNGWEDAPSYARGYFRPADVFEDLVQRDLRRIAAAAWDQDGDKETHIELLQFRSGGYAITHAEQLRDENFEGDGTPLKGSGNGRYYVFPPYEENGEAPVYHARAVFQRGDIVVDINIYDSERIGQAEIRSLAERQLERLS</sequence>
<accession>A0A1D3DSB6</accession>
<dbReference type="EMBL" id="ASHX02000001">
    <property type="protein sequence ID" value="OEJ95224.1"/>
    <property type="molecule type" value="Genomic_DNA"/>
</dbReference>
<dbReference type="Proteomes" id="UP000095329">
    <property type="component" value="Unassembled WGS sequence"/>
</dbReference>
<organism evidence="2 3">
    <name type="scientific">Streptomyces thermolilacinus SPC6</name>
    <dbReference type="NCBI Taxonomy" id="1306406"/>
    <lineage>
        <taxon>Bacteria</taxon>
        <taxon>Bacillati</taxon>
        <taxon>Actinomycetota</taxon>
        <taxon>Actinomycetes</taxon>
        <taxon>Kitasatosporales</taxon>
        <taxon>Streptomycetaceae</taxon>
        <taxon>Streptomyces</taxon>
    </lineage>
</organism>
<keyword evidence="3" id="KW-1185">Reference proteome</keyword>
<proteinExistence type="predicted"/>
<reference evidence="2 3" key="1">
    <citation type="journal article" date="2013" name="Genome Announc.">
        <title>Genome Sequence of Streptomyces violaceusniger Strain SPC6, a Halotolerant Streptomycete That Exhibits Rapid Growth and Development.</title>
        <authorList>
            <person name="Chen X."/>
            <person name="Zhang B."/>
            <person name="Zhang W."/>
            <person name="Wu X."/>
            <person name="Zhang M."/>
            <person name="Chen T."/>
            <person name="Liu G."/>
            <person name="Dyson P."/>
        </authorList>
    </citation>
    <scope>NUCLEOTIDE SEQUENCE [LARGE SCALE GENOMIC DNA]</scope>
    <source>
        <strain evidence="2 3">SPC6</strain>
    </source>
</reference>
<dbReference type="AlphaFoldDB" id="A0A1D3DSB6"/>
<dbReference type="eggNOG" id="ENOG50341ZX">
    <property type="taxonomic scope" value="Bacteria"/>
</dbReference>
<evidence type="ECO:0000256" key="1">
    <source>
        <dbReference type="SAM" id="MobiDB-lite"/>
    </source>
</evidence>
<protein>
    <submittedName>
        <fullName evidence="2">Uncharacterized protein</fullName>
    </submittedName>
</protein>
<gene>
    <name evidence="2" type="ORF">J116_012750</name>
</gene>
<evidence type="ECO:0000313" key="2">
    <source>
        <dbReference type="EMBL" id="OEJ95224.1"/>
    </source>
</evidence>